<evidence type="ECO:0000313" key="2">
    <source>
        <dbReference type="EMBL" id="SMQ45323.1"/>
    </source>
</evidence>
<proteinExistence type="predicted"/>
<organism evidence="2 3">
    <name type="scientific">Zymoseptoria tritici (strain ST99CH_3D7)</name>
    <dbReference type="NCBI Taxonomy" id="1276538"/>
    <lineage>
        <taxon>Eukaryota</taxon>
        <taxon>Fungi</taxon>
        <taxon>Dikarya</taxon>
        <taxon>Ascomycota</taxon>
        <taxon>Pezizomycotina</taxon>
        <taxon>Dothideomycetes</taxon>
        <taxon>Dothideomycetidae</taxon>
        <taxon>Mycosphaerellales</taxon>
        <taxon>Mycosphaerellaceae</taxon>
        <taxon>Zymoseptoria</taxon>
    </lineage>
</organism>
<sequence length="140" mass="15326">MTIPATVKVDANPTSSRGYYLLLKLDAPNAFQSTKTIILDSGPYTGQQAIVIRPSKPFEEEAPPPANKPSSSSSPSAGQQAIVIRPSKPFDFLELPDKALNSVYRFYFASAGSTTDGINLDGKRTSNREIYAKTYDHLLW</sequence>
<name>A0A1X7RD39_ZYMT9</name>
<feature type="compositionally biased region" description="Low complexity" evidence="1">
    <location>
        <begin position="68"/>
        <end position="77"/>
    </location>
</feature>
<dbReference type="EMBL" id="LT853692">
    <property type="protein sequence ID" value="SMQ45323.1"/>
    <property type="molecule type" value="Genomic_DNA"/>
</dbReference>
<feature type="region of interest" description="Disordered" evidence="1">
    <location>
        <begin position="55"/>
        <end position="80"/>
    </location>
</feature>
<protein>
    <submittedName>
        <fullName evidence="2">Uncharacterized protein</fullName>
    </submittedName>
</protein>
<dbReference type="Proteomes" id="UP000215127">
    <property type="component" value="Chromosome 1"/>
</dbReference>
<dbReference type="AlphaFoldDB" id="A0A1X7RD39"/>
<accession>A0A1X7RD39</accession>
<evidence type="ECO:0000313" key="3">
    <source>
        <dbReference type="Proteomes" id="UP000215127"/>
    </source>
</evidence>
<evidence type="ECO:0000256" key="1">
    <source>
        <dbReference type="SAM" id="MobiDB-lite"/>
    </source>
</evidence>
<gene>
    <name evidence="2" type="ORF">ZT3D7_G467</name>
</gene>
<reference evidence="2 3" key="1">
    <citation type="submission" date="2016-06" db="EMBL/GenBank/DDBJ databases">
        <authorList>
            <person name="Kjaerup R.B."/>
            <person name="Dalgaard T.S."/>
            <person name="Juul-Madsen H.R."/>
        </authorList>
    </citation>
    <scope>NUCLEOTIDE SEQUENCE [LARGE SCALE GENOMIC DNA]</scope>
</reference>
<keyword evidence="3" id="KW-1185">Reference proteome</keyword>